<dbReference type="SUPFAM" id="SSF102198">
    <property type="entry name" value="Putative cyclase"/>
    <property type="match status" value="1"/>
</dbReference>
<organism evidence="1 2">
    <name type="scientific">Solidesulfovibrio aerotolerans</name>
    <dbReference type="NCBI Taxonomy" id="295255"/>
    <lineage>
        <taxon>Bacteria</taxon>
        <taxon>Pseudomonadati</taxon>
        <taxon>Thermodesulfobacteriota</taxon>
        <taxon>Desulfovibrionia</taxon>
        <taxon>Desulfovibrionales</taxon>
        <taxon>Desulfovibrionaceae</taxon>
        <taxon>Solidesulfovibrio</taxon>
    </lineage>
</organism>
<name>A0A7C9J878_9BACT</name>
<accession>A0A7C9J878</accession>
<dbReference type="EMBL" id="WVUD01000006">
    <property type="protein sequence ID" value="MYL82618.1"/>
    <property type="molecule type" value="Genomic_DNA"/>
</dbReference>
<protein>
    <submittedName>
        <fullName evidence="1">Cyclase family protein</fullName>
    </submittedName>
</protein>
<dbReference type="RefSeq" id="WP_160959397.1">
    <property type="nucleotide sequence ID" value="NZ_WVUD01000006.1"/>
</dbReference>
<dbReference type="Proteomes" id="UP000482487">
    <property type="component" value="Unassembled WGS sequence"/>
</dbReference>
<keyword evidence="2" id="KW-1185">Reference proteome</keyword>
<proteinExistence type="predicted"/>
<sequence length="215" mass="22845">MNDPARVIDISLPLGPPTPPVPGDPPFARRLFLTHETDGCEAAAWCLSAHSAAHIDFPAHFLPQGKRAGDYPVAAFFPPAVVIDCGQALRLGPDVLAGVAIHPGEAVLFCTVNSREQRFAQGAFPDDFASVTPQLARELITRRVSLVGLDAMSIEPLTDPAYPVHRLLLASGVLILEGLILSQAAPGRYRLACPPLAVAEAEASPVRAVLWQEPA</sequence>
<dbReference type="OrthoDB" id="7067800at2"/>
<dbReference type="GO" id="GO:0019441">
    <property type="term" value="P:L-tryptophan catabolic process to kynurenine"/>
    <property type="evidence" value="ECO:0007669"/>
    <property type="project" value="InterPro"/>
</dbReference>
<dbReference type="InterPro" id="IPR007325">
    <property type="entry name" value="KFase/CYL"/>
</dbReference>
<reference evidence="1 2" key="1">
    <citation type="submission" date="2020-01" db="EMBL/GenBank/DDBJ databases">
        <title>Genome sequence of Desulfovibrio aerotolerans DSM 16695(T).</title>
        <authorList>
            <person name="Karnachuk O."/>
            <person name="Avakyan M."/>
            <person name="Mardanov A."/>
            <person name="Kadnikov V."/>
            <person name="Ravin N."/>
        </authorList>
    </citation>
    <scope>NUCLEOTIDE SEQUENCE [LARGE SCALE GENOMIC DNA]</scope>
    <source>
        <strain evidence="1 2">DSM 16695</strain>
    </source>
</reference>
<dbReference type="PANTHER" id="PTHR31118:SF12">
    <property type="entry name" value="CYCLASE-LIKE PROTEIN 2"/>
    <property type="match status" value="1"/>
</dbReference>
<evidence type="ECO:0000313" key="2">
    <source>
        <dbReference type="Proteomes" id="UP000482487"/>
    </source>
</evidence>
<gene>
    <name evidence="1" type="ORF">GTA51_05645</name>
</gene>
<comment type="caution">
    <text evidence="1">The sequence shown here is derived from an EMBL/GenBank/DDBJ whole genome shotgun (WGS) entry which is preliminary data.</text>
</comment>
<dbReference type="PANTHER" id="PTHR31118">
    <property type="entry name" value="CYCLASE-LIKE PROTEIN 2"/>
    <property type="match status" value="1"/>
</dbReference>
<dbReference type="Pfam" id="PF04199">
    <property type="entry name" value="Cyclase"/>
    <property type="match status" value="1"/>
</dbReference>
<dbReference type="GO" id="GO:0004061">
    <property type="term" value="F:arylformamidase activity"/>
    <property type="evidence" value="ECO:0007669"/>
    <property type="project" value="InterPro"/>
</dbReference>
<dbReference type="InterPro" id="IPR037175">
    <property type="entry name" value="KFase_sf"/>
</dbReference>
<dbReference type="Gene3D" id="3.50.30.50">
    <property type="entry name" value="Putative cyclase"/>
    <property type="match status" value="1"/>
</dbReference>
<dbReference type="AlphaFoldDB" id="A0A7C9J878"/>
<evidence type="ECO:0000313" key="1">
    <source>
        <dbReference type="EMBL" id="MYL82618.1"/>
    </source>
</evidence>